<evidence type="ECO:0000313" key="2">
    <source>
        <dbReference type="EMBL" id="KAK5275519.1"/>
    </source>
</evidence>
<proteinExistence type="predicted"/>
<sequence>MPKLAALAGYTNVNACGNAWRPLKKKIMANAEVADSTVAPAPTPKTSPKKRGKAASAAVDDSETEESPTKKRKGRKSAK</sequence>
<feature type="region of interest" description="Disordered" evidence="1">
    <location>
        <begin position="34"/>
        <end position="79"/>
    </location>
</feature>
<feature type="compositionally biased region" description="Basic residues" evidence="1">
    <location>
        <begin position="70"/>
        <end position="79"/>
    </location>
</feature>
<reference evidence="2 3" key="1">
    <citation type="submission" date="2023-08" db="EMBL/GenBank/DDBJ databases">
        <title>Black Yeasts Isolated from many extreme environments.</title>
        <authorList>
            <person name="Coleine C."/>
            <person name="Stajich J.E."/>
            <person name="Selbmann L."/>
        </authorList>
    </citation>
    <scope>NUCLEOTIDE SEQUENCE [LARGE SCALE GENOMIC DNA]</scope>
    <source>
        <strain evidence="2 3">CCFEE 536</strain>
    </source>
</reference>
<keyword evidence="3" id="KW-1185">Reference proteome</keyword>
<protein>
    <submittedName>
        <fullName evidence="2">Uncharacterized protein</fullName>
    </submittedName>
</protein>
<accession>A0ABR0M2Q0</accession>
<feature type="compositionally biased region" description="Low complexity" evidence="1">
    <location>
        <begin position="36"/>
        <end position="46"/>
    </location>
</feature>
<organism evidence="2 3">
    <name type="scientific">Cryomyces antarcticus</name>
    <dbReference type="NCBI Taxonomy" id="329879"/>
    <lineage>
        <taxon>Eukaryota</taxon>
        <taxon>Fungi</taxon>
        <taxon>Dikarya</taxon>
        <taxon>Ascomycota</taxon>
        <taxon>Pezizomycotina</taxon>
        <taxon>Dothideomycetes</taxon>
        <taxon>Dothideomycetes incertae sedis</taxon>
        <taxon>Cryomyces</taxon>
    </lineage>
</organism>
<name>A0ABR0M2Q0_9PEZI</name>
<dbReference type="Proteomes" id="UP001357485">
    <property type="component" value="Unassembled WGS sequence"/>
</dbReference>
<gene>
    <name evidence="2" type="ORF">LTR16_012395</name>
</gene>
<comment type="caution">
    <text evidence="2">The sequence shown here is derived from an EMBL/GenBank/DDBJ whole genome shotgun (WGS) entry which is preliminary data.</text>
</comment>
<dbReference type="EMBL" id="JAVRRA010004416">
    <property type="protein sequence ID" value="KAK5275519.1"/>
    <property type="molecule type" value="Genomic_DNA"/>
</dbReference>
<feature type="non-terminal residue" evidence="2">
    <location>
        <position position="79"/>
    </location>
</feature>
<evidence type="ECO:0000256" key="1">
    <source>
        <dbReference type="SAM" id="MobiDB-lite"/>
    </source>
</evidence>
<evidence type="ECO:0000313" key="3">
    <source>
        <dbReference type="Proteomes" id="UP001357485"/>
    </source>
</evidence>